<dbReference type="Proteomes" id="UP001241072">
    <property type="component" value="Unassembled WGS sequence"/>
</dbReference>
<dbReference type="PANTHER" id="PTHR36151">
    <property type="entry name" value="BLR2777 PROTEIN"/>
    <property type="match status" value="1"/>
</dbReference>
<dbReference type="Pfam" id="PF09995">
    <property type="entry name" value="MPAB_Lcp_cat"/>
    <property type="match status" value="1"/>
</dbReference>
<keyword evidence="3" id="KW-1185">Reference proteome</keyword>
<reference evidence="2 3" key="1">
    <citation type="submission" date="2023-07" db="EMBL/GenBank/DDBJ databases">
        <title>Protaetiibacter sp. nov WY-16 isolated from soil.</title>
        <authorList>
            <person name="Liu B."/>
            <person name="Wan Y."/>
        </authorList>
    </citation>
    <scope>NUCLEOTIDE SEQUENCE [LARGE SCALE GENOMIC DNA]</scope>
    <source>
        <strain evidence="2 3">WY-16</strain>
    </source>
</reference>
<keyword evidence="2" id="KW-0560">Oxidoreductase</keyword>
<accession>A0ABT9BPL3</accession>
<dbReference type="EMBL" id="JAUQUB010000002">
    <property type="protein sequence ID" value="MDO7882935.1"/>
    <property type="molecule type" value="Genomic_DNA"/>
</dbReference>
<dbReference type="GO" id="GO:0016491">
    <property type="term" value="F:oxidoreductase activity"/>
    <property type="evidence" value="ECO:0007669"/>
    <property type="project" value="UniProtKB-KW"/>
</dbReference>
<name>A0ABT9BPL3_9MICO</name>
<dbReference type="PANTHER" id="PTHR36151:SF3">
    <property type="entry name" value="ER-BOUND OXYGENASE MPAB_MPAB'_RUBBER OXYGENASE CATALYTIC DOMAIN-CONTAINING PROTEIN"/>
    <property type="match status" value="1"/>
</dbReference>
<evidence type="ECO:0000313" key="2">
    <source>
        <dbReference type="EMBL" id="MDO7882935.1"/>
    </source>
</evidence>
<protein>
    <submittedName>
        <fullName evidence="2">Oxygenase MpaB family protein</fullName>
        <ecNumber evidence="2">1.-.-.-</ecNumber>
    </submittedName>
</protein>
<proteinExistence type="predicted"/>
<gene>
    <name evidence="2" type="ORF">Q5716_11925</name>
</gene>
<evidence type="ECO:0000259" key="1">
    <source>
        <dbReference type="Pfam" id="PF09995"/>
    </source>
</evidence>
<dbReference type="InterPro" id="IPR018713">
    <property type="entry name" value="MPAB/Lcp_cat_dom"/>
</dbReference>
<comment type="caution">
    <text evidence="2">The sequence shown here is derived from an EMBL/GenBank/DDBJ whole genome shotgun (WGS) entry which is preliminary data.</text>
</comment>
<evidence type="ECO:0000313" key="3">
    <source>
        <dbReference type="Proteomes" id="UP001241072"/>
    </source>
</evidence>
<sequence>MALSIRDVSGEGILLAGGAAAILLQVADPRIARSVAAHSDFAERPLDRLHGTLAYLYVTVYGSPEEARAIARRVGGAHAGVPGATDAGLQLWVAATIYATAMRIREILDGPDSPADAEALLADYAVVGTALGVPRAQWPASRAAFAAYWDAYPIEVGDDARGVAHELLHPARLPWWMRALLPAVRVVTTGLLPAPLRDDYGLEHDERRFARYVRLARRVYPRLPRRVREWPKDHYLRRFRAGR</sequence>
<dbReference type="EC" id="1.-.-.-" evidence="2"/>
<dbReference type="RefSeq" id="WP_305003364.1">
    <property type="nucleotide sequence ID" value="NZ_JAUQUB010000002.1"/>
</dbReference>
<organism evidence="2 3">
    <name type="scientific">Antiquaquibacter soli</name>
    <dbReference type="NCBI Taxonomy" id="3064523"/>
    <lineage>
        <taxon>Bacteria</taxon>
        <taxon>Bacillati</taxon>
        <taxon>Actinomycetota</taxon>
        <taxon>Actinomycetes</taxon>
        <taxon>Micrococcales</taxon>
        <taxon>Microbacteriaceae</taxon>
        <taxon>Antiquaquibacter</taxon>
    </lineage>
</organism>
<feature type="domain" description="ER-bound oxygenase mpaB/mpaB'/Rubber oxygenase catalytic" evidence="1">
    <location>
        <begin position="10"/>
        <end position="218"/>
    </location>
</feature>